<evidence type="ECO:0000256" key="2">
    <source>
        <dbReference type="ARBA" id="ARBA00022649"/>
    </source>
</evidence>
<accession>A0A101FTP8</accession>
<dbReference type="EC" id="2.7.7.108" evidence="9"/>
<keyword evidence="3 14" id="KW-0808">Transferase</keyword>
<dbReference type="Pfam" id="PF01909">
    <property type="entry name" value="NTP_transf_2"/>
    <property type="match status" value="1"/>
</dbReference>
<comment type="catalytic activity">
    <reaction evidence="11">
        <text>O-(5'-adenylyl)-L-tyrosyl-[protein] + ATP = O-[5'-(adenylyl-(5'-&gt;3')-adenylyl)]-L-tyrosyl-[protein] + diphosphate</text>
        <dbReference type="Rhea" id="RHEA:66528"/>
        <dbReference type="Rhea" id="RHEA-COMP:13846"/>
        <dbReference type="Rhea" id="RHEA-COMP:17046"/>
        <dbReference type="ChEBI" id="CHEBI:30616"/>
        <dbReference type="ChEBI" id="CHEBI:33019"/>
        <dbReference type="ChEBI" id="CHEBI:83624"/>
        <dbReference type="ChEBI" id="CHEBI:167160"/>
    </reaction>
</comment>
<evidence type="ECO:0000256" key="4">
    <source>
        <dbReference type="ARBA" id="ARBA00022695"/>
    </source>
</evidence>
<evidence type="ECO:0000256" key="7">
    <source>
        <dbReference type="ARBA" id="ARBA00022840"/>
    </source>
</evidence>
<evidence type="ECO:0000259" key="13">
    <source>
        <dbReference type="Pfam" id="PF01909"/>
    </source>
</evidence>
<evidence type="ECO:0000256" key="11">
    <source>
        <dbReference type="ARBA" id="ARBA00047518"/>
    </source>
</evidence>
<keyword evidence="5" id="KW-0479">Metal-binding</keyword>
<comment type="cofactor">
    <cofactor evidence="1">
        <name>Mg(2+)</name>
        <dbReference type="ChEBI" id="CHEBI:18420"/>
    </cofactor>
</comment>
<evidence type="ECO:0000256" key="12">
    <source>
        <dbReference type="ARBA" id="ARBA00048696"/>
    </source>
</evidence>
<dbReference type="PANTHER" id="PTHR33571:SF19">
    <property type="entry name" value="PROTEIN ADENYLYLTRANSFERASE MJ0128-RELATED"/>
    <property type="match status" value="1"/>
</dbReference>
<dbReference type="GO" id="GO:0005524">
    <property type="term" value="F:ATP binding"/>
    <property type="evidence" value="ECO:0007669"/>
    <property type="project" value="UniProtKB-KW"/>
</dbReference>
<evidence type="ECO:0000313" key="14">
    <source>
        <dbReference type="EMBL" id="KUK44300.1"/>
    </source>
</evidence>
<proteinExistence type="inferred from homology"/>
<reference evidence="14 15" key="1">
    <citation type="journal article" date="2015" name="MBio">
        <title>Genome-Resolved Metagenomic Analysis Reveals Roles for Candidate Phyla and Other Microbial Community Members in Biogeochemical Transformations in Oil Reservoirs.</title>
        <authorList>
            <person name="Hu P."/>
            <person name="Tom L."/>
            <person name="Singh A."/>
            <person name="Thomas B.C."/>
            <person name="Baker B.J."/>
            <person name="Piceno Y.M."/>
            <person name="Andersen G.L."/>
            <person name="Banfield J.F."/>
        </authorList>
    </citation>
    <scope>NUCLEOTIDE SEQUENCE [LARGE SCALE GENOMIC DNA]</scope>
    <source>
        <strain evidence="14">57_489</strain>
    </source>
</reference>
<evidence type="ECO:0000256" key="9">
    <source>
        <dbReference type="ARBA" id="ARBA00034531"/>
    </source>
</evidence>
<evidence type="ECO:0000256" key="5">
    <source>
        <dbReference type="ARBA" id="ARBA00022723"/>
    </source>
</evidence>
<keyword evidence="8" id="KW-0460">Magnesium</keyword>
<dbReference type="CDD" id="cd05403">
    <property type="entry name" value="NT_KNTase_like"/>
    <property type="match status" value="1"/>
</dbReference>
<dbReference type="SUPFAM" id="SSF81301">
    <property type="entry name" value="Nucleotidyltransferase"/>
    <property type="match status" value="1"/>
</dbReference>
<dbReference type="InterPro" id="IPR043519">
    <property type="entry name" value="NT_sf"/>
</dbReference>
<evidence type="ECO:0000256" key="10">
    <source>
        <dbReference type="ARBA" id="ARBA00038276"/>
    </source>
</evidence>
<gene>
    <name evidence="14" type="ORF">XD72_1300</name>
</gene>
<evidence type="ECO:0000256" key="1">
    <source>
        <dbReference type="ARBA" id="ARBA00001946"/>
    </source>
</evidence>
<dbReference type="PATRIC" id="fig|301375.7.peg.1270"/>
<dbReference type="GO" id="GO:0046872">
    <property type="term" value="F:metal ion binding"/>
    <property type="evidence" value="ECO:0007669"/>
    <property type="project" value="UniProtKB-KW"/>
</dbReference>
<keyword evidence="2" id="KW-1277">Toxin-antitoxin system</keyword>
<sequence length="101" mass="11434">MNPDRPSLDDIVRALREIVPDLAERYGVKHLGIFGSHARGEADDRSDLDILVEFEREPTLWEFIRLERELRDELGVKVDLVMKKSLKPGIGGAILKEVVAV</sequence>
<keyword evidence="4" id="KW-0548">Nucleotidyltransferase</keyword>
<comment type="caution">
    <text evidence="14">The sequence shown here is derived from an EMBL/GenBank/DDBJ whole genome shotgun (WGS) entry which is preliminary data.</text>
</comment>
<feature type="domain" description="Polymerase nucleotidyl transferase" evidence="13">
    <location>
        <begin position="15"/>
        <end position="99"/>
    </location>
</feature>
<dbReference type="InterPro" id="IPR002934">
    <property type="entry name" value="Polymerase_NTP_transf_dom"/>
</dbReference>
<dbReference type="PANTHER" id="PTHR33571">
    <property type="entry name" value="SSL8005 PROTEIN"/>
    <property type="match status" value="1"/>
</dbReference>
<evidence type="ECO:0000313" key="15">
    <source>
        <dbReference type="Proteomes" id="UP000057043"/>
    </source>
</evidence>
<keyword evidence="7" id="KW-0067">ATP-binding</keyword>
<dbReference type="AlphaFoldDB" id="A0A101FTP8"/>
<dbReference type="GO" id="GO:0070733">
    <property type="term" value="F:AMPylase activity"/>
    <property type="evidence" value="ECO:0007669"/>
    <property type="project" value="UniProtKB-EC"/>
</dbReference>
<keyword evidence="6" id="KW-0547">Nucleotide-binding</keyword>
<evidence type="ECO:0000256" key="3">
    <source>
        <dbReference type="ARBA" id="ARBA00022679"/>
    </source>
</evidence>
<evidence type="ECO:0000256" key="8">
    <source>
        <dbReference type="ARBA" id="ARBA00022842"/>
    </source>
</evidence>
<dbReference type="EMBL" id="LGFT01000028">
    <property type="protein sequence ID" value="KUK44300.1"/>
    <property type="molecule type" value="Genomic_DNA"/>
</dbReference>
<organism evidence="14 15">
    <name type="scientific">Methanothrix harundinacea</name>
    <dbReference type="NCBI Taxonomy" id="301375"/>
    <lineage>
        <taxon>Archaea</taxon>
        <taxon>Methanobacteriati</taxon>
        <taxon>Methanobacteriota</taxon>
        <taxon>Stenosarchaea group</taxon>
        <taxon>Methanomicrobia</taxon>
        <taxon>Methanotrichales</taxon>
        <taxon>Methanotrichaceae</taxon>
        <taxon>Methanothrix</taxon>
    </lineage>
</organism>
<dbReference type="InterPro" id="IPR052038">
    <property type="entry name" value="Type-VII_TA_antitoxin"/>
</dbReference>
<dbReference type="Gene3D" id="3.30.460.10">
    <property type="entry name" value="Beta Polymerase, domain 2"/>
    <property type="match status" value="1"/>
</dbReference>
<comment type="catalytic activity">
    <reaction evidence="12">
        <text>L-tyrosyl-[protein] + ATP = O-(5'-adenylyl)-L-tyrosyl-[protein] + diphosphate</text>
        <dbReference type="Rhea" id="RHEA:54288"/>
        <dbReference type="Rhea" id="RHEA-COMP:10136"/>
        <dbReference type="Rhea" id="RHEA-COMP:13846"/>
        <dbReference type="ChEBI" id="CHEBI:30616"/>
        <dbReference type="ChEBI" id="CHEBI:33019"/>
        <dbReference type="ChEBI" id="CHEBI:46858"/>
        <dbReference type="ChEBI" id="CHEBI:83624"/>
        <dbReference type="EC" id="2.7.7.108"/>
    </reaction>
</comment>
<evidence type="ECO:0000256" key="6">
    <source>
        <dbReference type="ARBA" id="ARBA00022741"/>
    </source>
</evidence>
<comment type="similarity">
    <text evidence="10">Belongs to the MntA antitoxin family.</text>
</comment>
<name>A0A101FTP8_9EURY</name>
<dbReference type="Proteomes" id="UP000057043">
    <property type="component" value="Unassembled WGS sequence"/>
</dbReference>
<protein>
    <recommendedName>
        <fullName evidence="9">protein adenylyltransferase</fullName>
        <ecNumber evidence="9">2.7.7.108</ecNumber>
    </recommendedName>
</protein>